<reference evidence="2 3" key="1">
    <citation type="submission" date="2018-10" db="EMBL/GenBank/DDBJ databases">
        <title>Tessaracoccus antarcticuss sp. nov., isolated from sediment.</title>
        <authorList>
            <person name="Zhou L.Y."/>
            <person name="Du Z.J."/>
        </authorList>
    </citation>
    <scope>NUCLEOTIDE SEQUENCE [LARGE SCALE GENOMIC DNA]</scope>
    <source>
        <strain evidence="2 3">JDX10</strain>
    </source>
</reference>
<evidence type="ECO:0000313" key="2">
    <source>
        <dbReference type="EMBL" id="RMB60212.1"/>
    </source>
</evidence>
<keyword evidence="1" id="KW-0472">Membrane</keyword>
<name>A0A3M0GC64_9ACTN</name>
<dbReference type="AlphaFoldDB" id="A0A3M0GC64"/>
<comment type="caution">
    <text evidence="2">The sequence shown here is derived from an EMBL/GenBank/DDBJ whole genome shotgun (WGS) entry which is preliminary data.</text>
</comment>
<dbReference type="OrthoDB" id="9984825at2"/>
<accession>A0A3M0GC64</accession>
<dbReference type="EMBL" id="REFW01000002">
    <property type="protein sequence ID" value="RMB60212.1"/>
    <property type="molecule type" value="Genomic_DNA"/>
</dbReference>
<gene>
    <name evidence="2" type="ORF">EAX62_11060</name>
</gene>
<organism evidence="2 3">
    <name type="scientific">Tessaracoccus antarcticus</name>
    <dbReference type="NCBI Taxonomy" id="2479848"/>
    <lineage>
        <taxon>Bacteria</taxon>
        <taxon>Bacillati</taxon>
        <taxon>Actinomycetota</taxon>
        <taxon>Actinomycetes</taxon>
        <taxon>Propionibacteriales</taxon>
        <taxon>Propionibacteriaceae</taxon>
        <taxon>Tessaracoccus</taxon>
    </lineage>
</organism>
<dbReference type="Proteomes" id="UP000275256">
    <property type="component" value="Unassembled WGS sequence"/>
</dbReference>
<sequence length="135" mass="14574">MTITPNTAASTVPERGVTDWFRPVLTLILLVLAAWWLFEVSMRIGTAPTRDTAGTTVVDEYQRAKDILLVVLPLTATALGYWFGAQGKASAENKAAKADEKANQATAALTAVVATSREPELLNHARTKYPEAFGL</sequence>
<keyword evidence="1" id="KW-0812">Transmembrane</keyword>
<feature type="transmembrane region" description="Helical" evidence="1">
    <location>
        <begin position="20"/>
        <end position="38"/>
    </location>
</feature>
<proteinExistence type="predicted"/>
<protein>
    <submittedName>
        <fullName evidence="2">Uncharacterized protein</fullName>
    </submittedName>
</protein>
<evidence type="ECO:0000256" key="1">
    <source>
        <dbReference type="SAM" id="Phobius"/>
    </source>
</evidence>
<keyword evidence="3" id="KW-1185">Reference proteome</keyword>
<evidence type="ECO:0000313" key="3">
    <source>
        <dbReference type="Proteomes" id="UP000275256"/>
    </source>
</evidence>
<dbReference type="RefSeq" id="WP_121901692.1">
    <property type="nucleotide sequence ID" value="NZ_REFW01000002.1"/>
</dbReference>
<feature type="transmembrane region" description="Helical" evidence="1">
    <location>
        <begin position="67"/>
        <end position="84"/>
    </location>
</feature>
<keyword evidence="1" id="KW-1133">Transmembrane helix</keyword>